<dbReference type="Proteomes" id="UP000195141">
    <property type="component" value="Chromosome"/>
</dbReference>
<dbReference type="RefSeq" id="WP_086348696.1">
    <property type="nucleotide sequence ID" value="NZ_CP147247.1"/>
</dbReference>
<dbReference type="AlphaFoldDB" id="A0A242K8T9"/>
<reference evidence="1" key="1">
    <citation type="submission" date="2017-05" db="EMBL/GenBank/DDBJ databases">
        <title>The Genome Sequence of Enterococcus sp. 9E7_DIV0242.</title>
        <authorList>
            <consortium name="The Broad Institute Genomics Platform"/>
            <consortium name="The Broad Institute Genomic Center for Infectious Diseases"/>
            <person name="Earl A."/>
            <person name="Manson A."/>
            <person name="Schwartman J."/>
            <person name="Gilmore M."/>
            <person name="Abouelleil A."/>
            <person name="Cao P."/>
            <person name="Chapman S."/>
            <person name="Cusick C."/>
            <person name="Shea T."/>
            <person name="Young S."/>
            <person name="Neafsey D."/>
            <person name="Nusbaum C."/>
            <person name="Birren B."/>
        </authorList>
    </citation>
    <scope>NUCLEOTIDE SEQUENCE [LARGE SCALE GENOMIC DNA]</scope>
    <source>
        <strain evidence="1">9E7_DIV0242</strain>
    </source>
</reference>
<gene>
    <name evidence="1" type="ORF">A5888_001627</name>
    <name evidence="2" type="ORF">A5888_002864</name>
</gene>
<dbReference type="OrthoDB" id="2299190at2"/>
<evidence type="ECO:0000313" key="1">
    <source>
        <dbReference type="EMBL" id="OTP17489.1"/>
    </source>
</evidence>
<keyword evidence="3" id="KW-1185">Reference proteome</keyword>
<organism evidence="1">
    <name type="scientific">Candidatus Enterococcus clewellii</name>
    <dbReference type="NCBI Taxonomy" id="1834193"/>
    <lineage>
        <taxon>Bacteria</taxon>
        <taxon>Bacillati</taxon>
        <taxon>Bacillota</taxon>
        <taxon>Bacilli</taxon>
        <taxon>Lactobacillales</taxon>
        <taxon>Enterococcaceae</taxon>
        <taxon>Enterococcus</taxon>
    </lineage>
</organism>
<reference evidence="2" key="3">
    <citation type="submission" date="2024-03" db="EMBL/GenBank/DDBJ databases">
        <title>The Genome Sequence of Enterococcus sp. DIV0242b.</title>
        <authorList>
            <consortium name="The Broad Institute Genomics Platform"/>
            <consortium name="The Broad Institute Microbial Omics Core"/>
            <consortium name="The Broad Institute Genomic Center for Infectious Diseases"/>
            <person name="Earl A."/>
            <person name="Manson A."/>
            <person name="Gilmore M."/>
            <person name="Schwartman J."/>
            <person name="Shea T."/>
            <person name="Abouelleil A."/>
            <person name="Cao P."/>
            <person name="Chapman S."/>
            <person name="Cusick C."/>
            <person name="Young S."/>
            <person name="Neafsey D."/>
            <person name="Nusbaum C."/>
            <person name="Birren B."/>
        </authorList>
    </citation>
    <scope>NUCLEOTIDE SEQUENCE</scope>
    <source>
        <strain evidence="2">9E7_DIV0242</strain>
    </source>
</reference>
<reference evidence="2" key="2">
    <citation type="submission" date="2017-05" db="EMBL/GenBank/DDBJ databases">
        <authorList>
            <consortium name="The Broad Institute Genomics Platform"/>
            <consortium name="The Broad Institute Genomic Center for Infectious Diseases"/>
            <person name="Earl A."/>
            <person name="Manson A."/>
            <person name="Schwartman J."/>
            <person name="Gilmore M."/>
            <person name="Abouelleil A."/>
            <person name="Cao P."/>
            <person name="Chapman S."/>
            <person name="Cusick C."/>
            <person name="Shea T."/>
            <person name="Young S."/>
            <person name="Neafsey D."/>
            <person name="Nusbaum C."/>
            <person name="Birren B."/>
        </authorList>
    </citation>
    <scope>NUCLEOTIDE SEQUENCE</scope>
    <source>
        <strain evidence="2">9E7_DIV0242</strain>
    </source>
</reference>
<evidence type="ECO:0000313" key="3">
    <source>
        <dbReference type="Proteomes" id="UP000195141"/>
    </source>
</evidence>
<accession>A0A242K8T9</accession>
<sequence length="110" mass="12152">MEKKMTASQKKKMLTGTLIAVALVAALILFIIFGTAGGKRWQKNLQSSVNNGLNREILVYNADGSIIYEKTGKFDINYGDGRIEYIDAETGLKTNIYIGYNATVIVNELD</sequence>
<name>A0A242K8T9_9ENTE</name>
<protein>
    <submittedName>
        <fullName evidence="1">Uncharacterized protein</fullName>
    </submittedName>
</protein>
<dbReference type="EMBL" id="CP147247">
    <property type="protein sequence ID" value="WYJ91096.1"/>
    <property type="molecule type" value="Genomic_DNA"/>
</dbReference>
<dbReference type="EMBL" id="NGMM01000002">
    <property type="protein sequence ID" value="OTP17489.1"/>
    <property type="molecule type" value="Genomic_DNA"/>
</dbReference>
<evidence type="ECO:0000313" key="2">
    <source>
        <dbReference type="EMBL" id="WYJ91096.1"/>
    </source>
</evidence>
<proteinExistence type="predicted"/>